<reference evidence="1 2" key="1">
    <citation type="journal article" date="2014" name="BMC Genomics">
        <title>Comparative genomics of Bradyrhizobium japonicum CPAC 15 and Bradyrhizobium diazoefficiens CPAC 7: elite model strains for understanding symbiotic performance with soybean.</title>
        <authorList>
            <person name="Siqueira A.F."/>
            <person name="Ormeno-Orrillo E."/>
            <person name="Souza R.C."/>
            <person name="Rodrigues E.P."/>
            <person name="Almeida L.G."/>
            <person name="Barcellos F.G."/>
            <person name="Batista J.S."/>
            <person name="Nakatami A.S."/>
            <person name="Martinez-Romero E."/>
            <person name="Vasconcelos A.T."/>
            <person name="Hungria M."/>
        </authorList>
    </citation>
    <scope>NUCLEOTIDE SEQUENCE [LARGE SCALE GENOMIC DNA]</scope>
    <source>
        <strain evidence="1 2">SEMIA 5080</strain>
    </source>
</reference>
<name>A0A837C4L2_9BRAD</name>
<dbReference type="Proteomes" id="UP000024900">
    <property type="component" value="Unassembled WGS sequence"/>
</dbReference>
<gene>
    <name evidence="1" type="ORF">BJA5080_06096</name>
</gene>
<evidence type="ECO:0000313" key="2">
    <source>
        <dbReference type="Proteomes" id="UP000024900"/>
    </source>
</evidence>
<organism evidence="1 2">
    <name type="scientific">Bradyrhizobium diazoefficiens SEMIA 5080</name>
    <dbReference type="NCBI Taxonomy" id="754504"/>
    <lineage>
        <taxon>Bacteria</taxon>
        <taxon>Pseudomonadati</taxon>
        <taxon>Pseudomonadota</taxon>
        <taxon>Alphaproteobacteria</taxon>
        <taxon>Hyphomicrobiales</taxon>
        <taxon>Nitrobacteraceae</taxon>
        <taxon>Bradyrhizobium</taxon>
    </lineage>
</organism>
<proteinExistence type="predicted"/>
<accession>A0A837C4L2</accession>
<dbReference type="AlphaFoldDB" id="A0A837C4L2"/>
<sequence length="89" mass="9796">MSDIFSDSIRILVEPSSKSNEFTCVCQSLQVNKGDTRGFEVAGAGNASSPNEIEGALAIRQHMTLGHFVIFCRHVSRFVDIEQHLKISS</sequence>
<comment type="caution">
    <text evidence="1">The sequence shown here is derived from an EMBL/GenBank/DDBJ whole genome shotgun (WGS) entry which is preliminary data.</text>
</comment>
<evidence type="ECO:0000313" key="1">
    <source>
        <dbReference type="EMBL" id="KGJ64294.1"/>
    </source>
</evidence>
<dbReference type="EMBL" id="ADOU02000008">
    <property type="protein sequence ID" value="KGJ64294.1"/>
    <property type="molecule type" value="Genomic_DNA"/>
</dbReference>
<protein>
    <submittedName>
        <fullName evidence="1">Uncharacterized protein</fullName>
    </submittedName>
</protein>